<evidence type="ECO:0000313" key="4">
    <source>
        <dbReference type="EMBL" id="SFA45021.1"/>
    </source>
</evidence>
<dbReference type="InterPro" id="IPR024412">
    <property type="entry name" value="Lsr2_dim_dom"/>
</dbReference>
<evidence type="ECO:0000313" key="5">
    <source>
        <dbReference type="Proteomes" id="UP000182054"/>
    </source>
</evidence>
<dbReference type="InterPro" id="IPR055370">
    <property type="entry name" value="Lsr2_DNA-bd"/>
</dbReference>
<proteinExistence type="predicted"/>
<dbReference type="Proteomes" id="UP000182054">
    <property type="component" value="Unassembled WGS sequence"/>
</dbReference>
<organism evidence="4 5">
    <name type="scientific">Rhodococcoides kroppenstedtii</name>
    <dbReference type="NCBI Taxonomy" id="293050"/>
    <lineage>
        <taxon>Bacteria</taxon>
        <taxon>Bacillati</taxon>
        <taxon>Actinomycetota</taxon>
        <taxon>Actinomycetes</taxon>
        <taxon>Mycobacteriales</taxon>
        <taxon>Nocardiaceae</taxon>
        <taxon>Rhodococcoides</taxon>
    </lineage>
</organism>
<dbReference type="Gene3D" id="4.10.320.10">
    <property type="entry name" value="E3-binding domain"/>
    <property type="match status" value="1"/>
</dbReference>
<dbReference type="InterPro" id="IPR042261">
    <property type="entry name" value="Lsr2-like_dimerization"/>
</dbReference>
<dbReference type="GeneID" id="85485044"/>
<dbReference type="InterPro" id="IPR036625">
    <property type="entry name" value="E3-bd_dom_sf"/>
</dbReference>
<gene>
    <name evidence="4" type="ORF">SAMN05444374_103190</name>
</gene>
<feature type="domain" description="Lsr2 DNA-binding" evidence="3">
    <location>
        <begin position="71"/>
        <end position="103"/>
    </location>
</feature>
<sequence length="105" mass="11837">MAKKFSVETLDDFTGEAAERTVVFGFGARWFELDLTEVNAARIEGLLADWMDRGREVTTETPAASRTAESRLRSAEIRAWARENGWDLASRGRLPNDVVDAFDNR</sequence>
<dbReference type="Pfam" id="PF11774">
    <property type="entry name" value="Lsr2"/>
    <property type="match status" value="1"/>
</dbReference>
<evidence type="ECO:0000259" key="2">
    <source>
        <dbReference type="Pfam" id="PF11774"/>
    </source>
</evidence>
<dbReference type="OrthoDB" id="4113332at2"/>
<dbReference type="GO" id="GO:0003677">
    <property type="term" value="F:DNA binding"/>
    <property type="evidence" value="ECO:0007669"/>
    <property type="project" value="UniProtKB-KW"/>
</dbReference>
<evidence type="ECO:0000259" key="3">
    <source>
        <dbReference type="Pfam" id="PF23359"/>
    </source>
</evidence>
<evidence type="ECO:0000256" key="1">
    <source>
        <dbReference type="ARBA" id="ARBA00023125"/>
    </source>
</evidence>
<feature type="domain" description="Lsr2 dimerization" evidence="2">
    <location>
        <begin position="1"/>
        <end position="57"/>
    </location>
</feature>
<dbReference type="Pfam" id="PF23359">
    <property type="entry name" value="Lsr2_DNA-bd"/>
    <property type="match status" value="1"/>
</dbReference>
<dbReference type="RefSeq" id="WP_074921822.1">
    <property type="nucleotide sequence ID" value="NZ_FOJN01000003.1"/>
</dbReference>
<protein>
    <submittedName>
        <fullName evidence="4">Lsr2 protein</fullName>
    </submittedName>
</protein>
<dbReference type="Gene3D" id="3.30.60.230">
    <property type="entry name" value="Lsr2, dimerization domain"/>
    <property type="match status" value="1"/>
</dbReference>
<dbReference type="EMBL" id="FOJN01000003">
    <property type="protein sequence ID" value="SFA45021.1"/>
    <property type="molecule type" value="Genomic_DNA"/>
</dbReference>
<name>A0A1I0SZU3_9NOCA</name>
<dbReference type="GO" id="GO:0016746">
    <property type="term" value="F:acyltransferase activity"/>
    <property type="evidence" value="ECO:0007669"/>
    <property type="project" value="InterPro"/>
</dbReference>
<keyword evidence="1" id="KW-0238">DNA-binding</keyword>
<accession>A0A1I0SZU3</accession>
<dbReference type="AlphaFoldDB" id="A0A1I0SZU3"/>
<reference evidence="4 5" key="1">
    <citation type="submission" date="2016-10" db="EMBL/GenBank/DDBJ databases">
        <authorList>
            <person name="de Groot N.N."/>
        </authorList>
    </citation>
    <scope>NUCLEOTIDE SEQUENCE [LARGE SCALE GENOMIC DNA]</scope>
    <source>
        <strain evidence="4 5">DSM 44908</strain>
    </source>
</reference>